<sequence length="362" mass="41262">MSPHKHFINSLNRFERSLFAFDKLAVDSNELAPLLGLDVLKASNAVTLHPTATTASSKGEYKTLASIVSAYRMFEVLALDCEIGVSQPPIRLLPPLSFNKSEQDSEKIVGFDKLENWPKVLLNFRKLIGQSGLPQIPDDLHAGSKHLALLRMASKNKEKVAYVNVVDNFLQAALHLYYLKMTQFRDGSLPDYPDILNDRLHIFKDETSTDEFINDQEEGTYYLQDLRPIIVDFEAVVLRPGDELHMLPNSAHWVYGIDDVIAQGGHYYSSYLMQETLQGIVHAFVLNKFLTNTEHIPSRHLLRRILIFYQVGLIEGAISEDGEIRPSLFIPLTHFHLQILHWFIYLTSRQWRACLTSSVLQS</sequence>
<name>B0E2Q5_LACBS</name>
<dbReference type="InParanoid" id="B0E2Q5"/>
<accession>B0E2Q5</accession>
<dbReference type="GeneID" id="6086127"/>
<keyword evidence="2" id="KW-1185">Reference proteome</keyword>
<dbReference type="EMBL" id="DS547187">
    <property type="protein sequence ID" value="EDQ98862.1"/>
    <property type="molecule type" value="Genomic_DNA"/>
</dbReference>
<organism evidence="2">
    <name type="scientific">Laccaria bicolor (strain S238N-H82 / ATCC MYA-4686)</name>
    <name type="common">Bicoloured deceiver</name>
    <name type="synonym">Laccaria laccata var. bicolor</name>
    <dbReference type="NCBI Taxonomy" id="486041"/>
    <lineage>
        <taxon>Eukaryota</taxon>
        <taxon>Fungi</taxon>
        <taxon>Dikarya</taxon>
        <taxon>Basidiomycota</taxon>
        <taxon>Agaricomycotina</taxon>
        <taxon>Agaricomycetes</taxon>
        <taxon>Agaricomycetidae</taxon>
        <taxon>Agaricales</taxon>
        <taxon>Agaricineae</taxon>
        <taxon>Hydnangiaceae</taxon>
        <taxon>Laccaria</taxon>
    </lineage>
</organism>
<evidence type="ECO:0000313" key="2">
    <source>
        <dbReference type="Proteomes" id="UP000001194"/>
    </source>
</evidence>
<dbReference type="AlphaFoldDB" id="B0E2Q5"/>
<dbReference type="RefSeq" id="XP_001890472.1">
    <property type="nucleotide sequence ID" value="XM_001890437.1"/>
</dbReference>
<protein>
    <submittedName>
        <fullName evidence="1">Predicted protein</fullName>
    </submittedName>
</protein>
<proteinExistence type="predicted"/>
<gene>
    <name evidence="1" type="ORF">LACBIDRAFT_335581</name>
</gene>
<dbReference type="KEGG" id="lbc:LACBIDRAFT_335581"/>
<dbReference type="STRING" id="486041.B0E2Q5"/>
<dbReference type="Proteomes" id="UP000001194">
    <property type="component" value="Unassembled WGS sequence"/>
</dbReference>
<dbReference type="HOGENOM" id="CLU_765193_0_0_1"/>
<reference evidence="1 2" key="1">
    <citation type="journal article" date="2008" name="Nature">
        <title>The genome of Laccaria bicolor provides insights into mycorrhizal symbiosis.</title>
        <authorList>
            <person name="Martin F."/>
            <person name="Aerts A."/>
            <person name="Ahren D."/>
            <person name="Brun A."/>
            <person name="Danchin E.G.J."/>
            <person name="Duchaussoy F."/>
            <person name="Gibon J."/>
            <person name="Kohler A."/>
            <person name="Lindquist E."/>
            <person name="Pereda V."/>
            <person name="Salamov A."/>
            <person name="Shapiro H.J."/>
            <person name="Wuyts J."/>
            <person name="Blaudez D."/>
            <person name="Buee M."/>
            <person name="Brokstein P."/>
            <person name="Canbaeck B."/>
            <person name="Cohen D."/>
            <person name="Courty P.E."/>
            <person name="Coutinho P.M."/>
            <person name="Delaruelle C."/>
            <person name="Detter J.C."/>
            <person name="Deveau A."/>
            <person name="DiFazio S."/>
            <person name="Duplessis S."/>
            <person name="Fraissinet-Tachet L."/>
            <person name="Lucic E."/>
            <person name="Frey-Klett P."/>
            <person name="Fourrey C."/>
            <person name="Feussner I."/>
            <person name="Gay G."/>
            <person name="Grimwood J."/>
            <person name="Hoegger P.J."/>
            <person name="Jain P."/>
            <person name="Kilaru S."/>
            <person name="Labbe J."/>
            <person name="Lin Y.C."/>
            <person name="Legue V."/>
            <person name="Le Tacon F."/>
            <person name="Marmeisse R."/>
            <person name="Melayah D."/>
            <person name="Montanini B."/>
            <person name="Muratet M."/>
            <person name="Nehls U."/>
            <person name="Niculita-Hirzel H."/>
            <person name="Oudot-Le Secq M.P."/>
            <person name="Peter M."/>
            <person name="Quesneville H."/>
            <person name="Rajashekar B."/>
            <person name="Reich M."/>
            <person name="Rouhier N."/>
            <person name="Schmutz J."/>
            <person name="Yin T."/>
            <person name="Chalot M."/>
            <person name="Henrissat B."/>
            <person name="Kuees U."/>
            <person name="Lucas S."/>
            <person name="Van de Peer Y."/>
            <person name="Podila G.K."/>
            <person name="Polle A."/>
            <person name="Pukkila P.J."/>
            <person name="Richardson P.M."/>
            <person name="Rouze P."/>
            <person name="Sanders I.R."/>
            <person name="Stajich J.E."/>
            <person name="Tunlid A."/>
            <person name="Tuskan G."/>
            <person name="Grigoriev I.V."/>
        </authorList>
    </citation>
    <scope>NUCLEOTIDE SEQUENCE [LARGE SCALE GENOMIC DNA]</scope>
    <source>
        <strain evidence="2">S238N-H82 / ATCC MYA-4686</strain>
    </source>
</reference>
<dbReference type="OrthoDB" id="3270451at2759"/>
<evidence type="ECO:0000313" key="1">
    <source>
        <dbReference type="EMBL" id="EDQ98862.1"/>
    </source>
</evidence>